<feature type="compositionally biased region" description="Low complexity" evidence="1">
    <location>
        <begin position="125"/>
        <end position="134"/>
    </location>
</feature>
<dbReference type="EMBL" id="ML986484">
    <property type="protein sequence ID" value="KAF2280636.1"/>
    <property type="molecule type" value="Genomic_DNA"/>
</dbReference>
<gene>
    <name evidence="2" type="ORF">EI97DRAFT_3659</name>
</gene>
<dbReference type="GeneID" id="54548197"/>
<dbReference type="Proteomes" id="UP000800097">
    <property type="component" value="Unassembled WGS sequence"/>
</dbReference>
<evidence type="ECO:0000313" key="3">
    <source>
        <dbReference type="Proteomes" id="UP000800097"/>
    </source>
</evidence>
<reference evidence="2" key="1">
    <citation type="journal article" date="2020" name="Stud. Mycol.">
        <title>101 Dothideomycetes genomes: a test case for predicting lifestyles and emergence of pathogens.</title>
        <authorList>
            <person name="Haridas S."/>
            <person name="Albert R."/>
            <person name="Binder M."/>
            <person name="Bloem J."/>
            <person name="Labutti K."/>
            <person name="Salamov A."/>
            <person name="Andreopoulos B."/>
            <person name="Baker S."/>
            <person name="Barry K."/>
            <person name="Bills G."/>
            <person name="Bluhm B."/>
            <person name="Cannon C."/>
            <person name="Castanera R."/>
            <person name="Culley D."/>
            <person name="Daum C."/>
            <person name="Ezra D."/>
            <person name="Gonzalez J."/>
            <person name="Henrissat B."/>
            <person name="Kuo A."/>
            <person name="Liang C."/>
            <person name="Lipzen A."/>
            <person name="Lutzoni F."/>
            <person name="Magnuson J."/>
            <person name="Mondo S."/>
            <person name="Nolan M."/>
            <person name="Ohm R."/>
            <person name="Pangilinan J."/>
            <person name="Park H.-J."/>
            <person name="Ramirez L."/>
            <person name="Alfaro M."/>
            <person name="Sun H."/>
            <person name="Tritt A."/>
            <person name="Yoshinaga Y."/>
            <person name="Zwiers L.-H."/>
            <person name="Turgeon B."/>
            <person name="Goodwin S."/>
            <person name="Spatafora J."/>
            <person name="Crous P."/>
            <person name="Grigoriev I."/>
        </authorList>
    </citation>
    <scope>NUCLEOTIDE SEQUENCE</scope>
    <source>
        <strain evidence="2">CBS 379.55</strain>
    </source>
</reference>
<feature type="compositionally biased region" description="Low complexity" evidence="1">
    <location>
        <begin position="214"/>
        <end position="224"/>
    </location>
</feature>
<protein>
    <submittedName>
        <fullName evidence="2">Uncharacterized protein</fullName>
    </submittedName>
</protein>
<feature type="region of interest" description="Disordered" evidence="1">
    <location>
        <begin position="32"/>
        <end position="244"/>
    </location>
</feature>
<sequence>MPSVVQTQTLNNGSIGFLLKDNPPEPVVAGFTAVNGRATPPSPPRLNPINGMAPACPHMVSYSHHSTGTPQEQRPLPSSEHWQSVPSAPQSKHSSTSPILVDGERSSHSPIKRKRSVSGEDDRSTSSPIPSPQQTRRRVGSYPSPETSPPMASSATMDQQQRTLPPISQAVAGHDKKWSVAEVEASKPVPYQDPQEPHPTPHYQTPGPATIDHSQQTSQVSSTTEITRAGVQVDPKKRKRVSSF</sequence>
<dbReference type="RefSeq" id="XP_033658174.1">
    <property type="nucleotide sequence ID" value="XM_033795022.1"/>
</dbReference>
<proteinExistence type="predicted"/>
<evidence type="ECO:0000256" key="1">
    <source>
        <dbReference type="SAM" id="MobiDB-lite"/>
    </source>
</evidence>
<name>A0A6A6JY07_WESOR</name>
<evidence type="ECO:0000313" key="2">
    <source>
        <dbReference type="EMBL" id="KAF2280636.1"/>
    </source>
</evidence>
<dbReference type="OrthoDB" id="25818at2759"/>
<organism evidence="2 3">
    <name type="scientific">Westerdykella ornata</name>
    <dbReference type="NCBI Taxonomy" id="318751"/>
    <lineage>
        <taxon>Eukaryota</taxon>
        <taxon>Fungi</taxon>
        <taxon>Dikarya</taxon>
        <taxon>Ascomycota</taxon>
        <taxon>Pezizomycotina</taxon>
        <taxon>Dothideomycetes</taxon>
        <taxon>Pleosporomycetidae</taxon>
        <taxon>Pleosporales</taxon>
        <taxon>Sporormiaceae</taxon>
        <taxon>Westerdykella</taxon>
    </lineage>
</organism>
<keyword evidence="3" id="KW-1185">Reference proteome</keyword>
<feature type="compositionally biased region" description="Polar residues" evidence="1">
    <location>
        <begin position="150"/>
        <end position="163"/>
    </location>
</feature>
<dbReference type="AlphaFoldDB" id="A0A6A6JY07"/>
<feature type="compositionally biased region" description="Polar residues" evidence="1">
    <location>
        <begin position="80"/>
        <end position="98"/>
    </location>
</feature>
<accession>A0A6A6JY07</accession>
<feature type="compositionally biased region" description="Polar residues" evidence="1">
    <location>
        <begin position="63"/>
        <end position="72"/>
    </location>
</feature>